<dbReference type="GO" id="GO:0016798">
    <property type="term" value="F:hydrolase activity, acting on glycosyl bonds"/>
    <property type="evidence" value="ECO:0007669"/>
    <property type="project" value="UniProtKB-KW"/>
</dbReference>
<evidence type="ECO:0000256" key="1">
    <source>
        <dbReference type="SAM" id="MobiDB-lite"/>
    </source>
</evidence>
<keyword evidence="2" id="KW-0732">Signal</keyword>
<evidence type="ECO:0000313" key="5">
    <source>
        <dbReference type="Proteomes" id="UP001605990"/>
    </source>
</evidence>
<dbReference type="Proteomes" id="UP001605990">
    <property type="component" value="Unassembled WGS sequence"/>
</dbReference>
<dbReference type="PANTHER" id="PTHR40446:SF2">
    <property type="entry name" value="N-ACETYLGLUCOSAMINE-1-PHOSPHODIESTER ALPHA-N-ACETYLGLUCOSAMINIDASE"/>
    <property type="match status" value="1"/>
</dbReference>
<dbReference type="EMBL" id="JBIENY010000261">
    <property type="protein sequence ID" value="MFG6297182.1"/>
    <property type="molecule type" value="Genomic_DNA"/>
</dbReference>
<proteinExistence type="predicted"/>
<feature type="chain" id="PRO_5045144654" evidence="2">
    <location>
        <begin position="24"/>
        <end position="423"/>
    </location>
</feature>
<comment type="caution">
    <text evidence="4">The sequence shown here is derived from an EMBL/GenBank/DDBJ whole genome shotgun (WGS) entry which is preliminary data.</text>
</comment>
<gene>
    <name evidence="4" type="ORF">ACGU38_17705</name>
</gene>
<feature type="region of interest" description="Disordered" evidence="1">
    <location>
        <begin position="25"/>
        <end position="46"/>
    </location>
</feature>
<dbReference type="Pfam" id="PF09992">
    <property type="entry name" value="NAGPA"/>
    <property type="match status" value="1"/>
</dbReference>
<evidence type="ECO:0000259" key="3">
    <source>
        <dbReference type="Pfam" id="PF09992"/>
    </source>
</evidence>
<evidence type="ECO:0000313" key="4">
    <source>
        <dbReference type="EMBL" id="MFG6297182.1"/>
    </source>
</evidence>
<keyword evidence="5" id="KW-1185">Reference proteome</keyword>
<dbReference type="PANTHER" id="PTHR40446">
    <property type="entry name" value="N-ACETYLGLUCOSAMINE-1-PHOSPHODIESTER ALPHA-N-ACETYLGLUCOSAMINIDASE"/>
    <property type="match status" value="1"/>
</dbReference>
<evidence type="ECO:0000256" key="2">
    <source>
        <dbReference type="SAM" id="SignalP"/>
    </source>
</evidence>
<feature type="signal peptide" evidence="2">
    <location>
        <begin position="1"/>
        <end position="23"/>
    </location>
</feature>
<name>A0ABW7E220_STRRO</name>
<keyword evidence="4" id="KW-0326">Glycosidase</keyword>
<feature type="domain" description="Phosphodiester glycosidase" evidence="3">
    <location>
        <begin position="255"/>
        <end position="420"/>
    </location>
</feature>
<sequence length="423" mass="42580">MGRPRAGVLLAAVLCCVPVGCTAPDTSPRSADTSRPAGPAPSPVPVLPAGVRYQEVTRHVGAGEPVRLYVLRVEPDARARVVAVHGDGMDRGDTVRSLARRAGALFAVNGTYFDVGRGGTGGGGDPIGLYAENGRVLSEALAGRPALLLGRDDGGLDARVTEVSTAGRMRAADGARRGIDGVNRTAGRVPGCGGTGGDRNATDGRPMTQPSRGVCTDADEVVLFTAQFGGRTPAGPAGSTELLLAADGTALRTRTPAGGPLPEGGGSLYGIGTGAGWLRAHVRPGTRPAVSVRITDPGGRRLTGAVYAALGGSARLLRDGEVDPDAQRLGPGREPRTLAGVTADGTLLLIAVDGRAPGESVGASPVEAARLARSLGAVEAVNLDGGGSTTAVLDGHVRNSPRGGEDAAVTERRVANAIAVLPE</sequence>
<feature type="region of interest" description="Disordered" evidence="1">
    <location>
        <begin position="180"/>
        <end position="213"/>
    </location>
</feature>
<dbReference type="RefSeq" id="WP_107081944.1">
    <property type="nucleotide sequence ID" value="NZ_JBIENY010000261.1"/>
</dbReference>
<organism evidence="4 5">
    <name type="scientific">Streptomyces rochei</name>
    <name type="common">Streptomyces parvullus</name>
    <dbReference type="NCBI Taxonomy" id="1928"/>
    <lineage>
        <taxon>Bacteria</taxon>
        <taxon>Bacillati</taxon>
        <taxon>Actinomycetota</taxon>
        <taxon>Actinomycetes</taxon>
        <taxon>Kitasatosporales</taxon>
        <taxon>Streptomycetaceae</taxon>
        <taxon>Streptomyces</taxon>
        <taxon>Streptomyces rochei group</taxon>
    </lineage>
</organism>
<protein>
    <submittedName>
        <fullName evidence="4">Phosphodiester glycosidase family protein</fullName>
    </submittedName>
</protein>
<accession>A0ABW7E220</accession>
<dbReference type="InterPro" id="IPR018711">
    <property type="entry name" value="NAGPA"/>
</dbReference>
<keyword evidence="4" id="KW-0378">Hydrolase</keyword>
<reference evidence="4 5" key="1">
    <citation type="submission" date="2024-10" db="EMBL/GenBank/DDBJ databases">
        <title>Draft genome assembly of a novel steroid transforming actinomycete isolated from African clawed frog Xenopus laevis.</title>
        <authorList>
            <person name="Bragin E."/>
            <person name="Kollerov V."/>
            <person name="Donova M.V."/>
        </authorList>
    </citation>
    <scope>NUCLEOTIDE SEQUENCE [LARGE SCALE GENOMIC DNA]</scope>
    <source>
        <strain evidence="4 5">MTOC-St3</strain>
    </source>
</reference>